<proteinExistence type="predicted"/>
<accession>A0A3B0YVB7</accession>
<sequence>MRKNNRKNENVKAKDLLHYHAFDQICGAHPFKSAVPDGFVEYSVKTRHGGEVFYFNFELAQEMGLLSKGTHHSLNKKLCRKLLDTFSIEVINEYEIEHGITASHTDIRAEKYMATRYLQLQHPGRSGLTSGDGRSLWNGCFTGKGVTWDISSCGTGVTCLSPAAAHEGRNFKTGDKNASYGSGRGDLLDGVGAALMSDIFHRSKLTTERTLLLIGYPDGTSVNVRTAKNLLRPAHFFHHLKQGQYKRLKGAVDYYIERQISNGEWPMVHGKARYTAMLDHVARVFGKMVARLESDYIFCWMDWDGDNILCDGGIIDYGSLRQFGLFHHEYRYDDADRMSTSITEQKNKAKYIIQTFAQLVDYLIGGNKRPIKLFAKSPAVRLFLDVFSQTKNELLLNKIGFTDLAVQLFLRDKNNVALIEAFGRVYSAFERKKSIRGLYAVGDGVSWDAVFCMRDILRELPLWFQAGGDWMTAEHFVEIMRSDYAEESDIEISPYRRRQVRCFQRLYWQIVEKIASLTVQAEDELIGEMAQRSAVINRYERVTGDALIYVAKQLIKLNNSVSKNVLHQMFEGFVEQQVLIPGKLTPFPLPHKAGKSIPSYSGYRKLFKVIRECREGI</sequence>
<reference evidence="1" key="1">
    <citation type="submission" date="2018-06" db="EMBL/GenBank/DDBJ databases">
        <authorList>
            <person name="Zhirakovskaya E."/>
        </authorList>
    </citation>
    <scope>NUCLEOTIDE SEQUENCE</scope>
</reference>
<name>A0A3B0YVB7_9ZZZZ</name>
<gene>
    <name evidence="1" type="ORF">MNBD_GAMMA17-2143</name>
</gene>
<dbReference type="AlphaFoldDB" id="A0A3B0YVB7"/>
<protein>
    <submittedName>
        <fullName evidence="1">Uncharacterized protein</fullName>
    </submittedName>
</protein>
<evidence type="ECO:0000313" key="1">
    <source>
        <dbReference type="EMBL" id="VAW84945.1"/>
    </source>
</evidence>
<organism evidence="1">
    <name type="scientific">hydrothermal vent metagenome</name>
    <dbReference type="NCBI Taxonomy" id="652676"/>
    <lineage>
        <taxon>unclassified sequences</taxon>
        <taxon>metagenomes</taxon>
        <taxon>ecological metagenomes</taxon>
    </lineage>
</organism>
<dbReference type="EMBL" id="UOFQ01000011">
    <property type="protein sequence ID" value="VAW84945.1"/>
    <property type="molecule type" value="Genomic_DNA"/>
</dbReference>